<dbReference type="InterPro" id="IPR016163">
    <property type="entry name" value="Ald_DH_C"/>
</dbReference>
<evidence type="ECO:0000313" key="5">
    <source>
        <dbReference type="EMBL" id="AOS97532.1"/>
    </source>
</evidence>
<dbReference type="KEGG" id="micc:AUP74_02109"/>
<dbReference type="InterPro" id="IPR016162">
    <property type="entry name" value="Ald_DH_N"/>
</dbReference>
<sequence>MQTIGHLINGELVTDGERFQEIVNPSTNELEAQVSLADRETVEKAVAAAADAYPAWRSVPPIKRMRIMFRLKDLLEEHADKICALLTREHGKVLNDAMGELQRGIENVEYVCALPELLKGEHSRDVGPAIDSWSEFQPLGVCAGITPFNFPAMVPLWMWPMAVACGNTFVLKPSERDPSAALYIAQLGLEAGIPPGVLNVVNGDKEAVDTLLTDRRVQAISFVGSTPVAEYIYTTGTASGKRVQAFGGAKNHALVMPDADLDNAASALMGAAYGSCGERCMAISVVVAVGDATADALVEKLKAQIAGLKVGDGRDNTNDMGPLVTRPHLEKVTGYIAKGVEEGAELVIDGRGLKVKGFESGNYLGACLFDKVKPGMVIHSEEIFGPVLCIMRADTMQEAMQIIDDHEYGNGTCIFTRDGEAARYFADNIKIGMVGINVPLPVPVAYHSFGGWKHSLFGDLHAYGPDSVRFYTKRKTITQRWPASDLREGAQFSFPSNR</sequence>
<dbReference type="PANTHER" id="PTHR43866:SF4">
    <property type="entry name" value="MALONATE-SEMIALDEHYDE DEHYDROGENASE"/>
    <property type="match status" value="1"/>
</dbReference>
<dbReference type="EC" id="1.2.1.27" evidence="1"/>
<evidence type="ECO:0000259" key="4">
    <source>
        <dbReference type="Pfam" id="PF00171"/>
    </source>
</evidence>
<dbReference type="RefSeq" id="WP_145924373.1">
    <property type="nucleotide sequence ID" value="NZ_CP014143.1"/>
</dbReference>
<dbReference type="STRING" id="1769779.AUP74_02109"/>
<dbReference type="GO" id="GO:0006210">
    <property type="term" value="P:thymine catabolic process"/>
    <property type="evidence" value="ECO:0007669"/>
    <property type="project" value="TreeGrafter"/>
</dbReference>
<keyword evidence="3" id="KW-0520">NAD</keyword>
<protein>
    <recommendedName>
        <fullName evidence="1">methylmalonate-semialdehyde dehydrogenase (CoA acylating)</fullName>
        <ecNumber evidence="1">1.2.1.27</ecNumber>
    </recommendedName>
</protein>
<evidence type="ECO:0000256" key="3">
    <source>
        <dbReference type="ARBA" id="ARBA00023027"/>
    </source>
</evidence>
<dbReference type="PANTHER" id="PTHR43866">
    <property type="entry name" value="MALONATE-SEMIALDEHYDE DEHYDROGENASE"/>
    <property type="match status" value="1"/>
</dbReference>
<dbReference type="Gene3D" id="3.40.309.10">
    <property type="entry name" value="Aldehyde Dehydrogenase, Chain A, domain 2"/>
    <property type="match status" value="1"/>
</dbReference>
<proteinExistence type="predicted"/>
<dbReference type="Proteomes" id="UP000095672">
    <property type="component" value="Chromosome"/>
</dbReference>
<reference evidence="6" key="1">
    <citation type="submission" date="2016-01" db="EMBL/GenBank/DDBJ databases">
        <title>Complete genome sequence of Microbulbifer sp. CCB-MM1, a halophile isolated from Matang Mangrove Forest, Perak.</title>
        <authorList>
            <person name="Moh T.H."/>
            <person name="Dinesh B."/>
            <person name="Lau N.-S."/>
            <person name="Go F."/>
            <person name="Alexander Chong S.-C."/>
        </authorList>
    </citation>
    <scope>NUCLEOTIDE SEQUENCE [LARGE SCALE GENOMIC DNA]</scope>
    <source>
        <strain evidence="6">CCB-MM1</strain>
    </source>
</reference>
<organism evidence="5 6">
    <name type="scientific">Microbulbifer aggregans</name>
    <dbReference type="NCBI Taxonomy" id="1769779"/>
    <lineage>
        <taxon>Bacteria</taxon>
        <taxon>Pseudomonadati</taxon>
        <taxon>Pseudomonadota</taxon>
        <taxon>Gammaproteobacteria</taxon>
        <taxon>Cellvibrionales</taxon>
        <taxon>Microbulbiferaceae</taxon>
        <taxon>Microbulbifer</taxon>
    </lineage>
</organism>
<keyword evidence="2 5" id="KW-0560">Oxidoreductase</keyword>
<dbReference type="GO" id="GO:0006574">
    <property type="term" value="P:L-valine catabolic process"/>
    <property type="evidence" value="ECO:0007669"/>
    <property type="project" value="TreeGrafter"/>
</dbReference>
<dbReference type="GO" id="GO:0004491">
    <property type="term" value="F:methylmalonate-semialdehyde dehydrogenase (acylating, NAD) activity"/>
    <property type="evidence" value="ECO:0007669"/>
    <property type="project" value="UniProtKB-EC"/>
</dbReference>
<dbReference type="NCBIfam" id="TIGR01722">
    <property type="entry name" value="MMSDH"/>
    <property type="match status" value="1"/>
</dbReference>
<dbReference type="FunFam" id="3.40.309.10:FF:000002">
    <property type="entry name" value="Methylmalonate-semialdehyde dehydrogenase (Acylating)"/>
    <property type="match status" value="1"/>
</dbReference>
<dbReference type="Gene3D" id="3.40.605.10">
    <property type="entry name" value="Aldehyde Dehydrogenase, Chain A, domain 1"/>
    <property type="match status" value="1"/>
</dbReference>
<evidence type="ECO:0000256" key="2">
    <source>
        <dbReference type="ARBA" id="ARBA00023002"/>
    </source>
</evidence>
<dbReference type="EMBL" id="CP014143">
    <property type="protein sequence ID" value="AOS97532.1"/>
    <property type="molecule type" value="Genomic_DNA"/>
</dbReference>
<dbReference type="PROSITE" id="PS00070">
    <property type="entry name" value="ALDEHYDE_DEHYDR_CYS"/>
    <property type="match status" value="1"/>
</dbReference>
<evidence type="ECO:0000256" key="1">
    <source>
        <dbReference type="ARBA" id="ARBA00013048"/>
    </source>
</evidence>
<dbReference type="SUPFAM" id="SSF53720">
    <property type="entry name" value="ALDH-like"/>
    <property type="match status" value="1"/>
</dbReference>
<dbReference type="AlphaFoldDB" id="A0A1C9W8S3"/>
<dbReference type="InterPro" id="IPR010061">
    <property type="entry name" value="MeMal-semiAld_DH"/>
</dbReference>
<evidence type="ECO:0000313" key="6">
    <source>
        <dbReference type="Proteomes" id="UP000095672"/>
    </source>
</evidence>
<dbReference type="Pfam" id="PF00171">
    <property type="entry name" value="Aldedh"/>
    <property type="match status" value="1"/>
</dbReference>
<dbReference type="FunFam" id="3.40.605.10:FF:000003">
    <property type="entry name" value="Methylmalonate-semialdehyde dehydrogenase [acylating]"/>
    <property type="match status" value="1"/>
</dbReference>
<dbReference type="InterPro" id="IPR015590">
    <property type="entry name" value="Aldehyde_DH_dom"/>
</dbReference>
<keyword evidence="6" id="KW-1185">Reference proteome</keyword>
<gene>
    <name evidence="5" type="primary">mmsA_2</name>
    <name evidence="5" type="ORF">AUP74_02109</name>
</gene>
<dbReference type="OrthoDB" id="5887723at2"/>
<feature type="domain" description="Aldehyde dehydrogenase" evidence="4">
    <location>
        <begin position="17"/>
        <end position="477"/>
    </location>
</feature>
<dbReference type="PATRIC" id="fig|1769779.3.peg.2111"/>
<dbReference type="InterPro" id="IPR016160">
    <property type="entry name" value="Ald_DH_CS_CYS"/>
</dbReference>
<dbReference type="InterPro" id="IPR016161">
    <property type="entry name" value="Ald_DH/histidinol_DH"/>
</dbReference>
<name>A0A1C9W8S3_9GAMM</name>
<accession>A0A1C9W8S3</accession>
<dbReference type="CDD" id="cd07085">
    <property type="entry name" value="ALDH_F6_MMSDH"/>
    <property type="match status" value="1"/>
</dbReference>